<dbReference type="SUPFAM" id="SSF57959">
    <property type="entry name" value="Leucine zipper domain"/>
    <property type="match status" value="1"/>
</dbReference>
<dbReference type="Proteomes" id="UP001145021">
    <property type="component" value="Unassembled WGS sequence"/>
</dbReference>
<keyword evidence="10" id="KW-1185">Reference proteome</keyword>
<feature type="coiled-coil region" evidence="6">
    <location>
        <begin position="303"/>
        <end position="330"/>
    </location>
</feature>
<feature type="region of interest" description="Disordered" evidence="7">
    <location>
        <begin position="357"/>
        <end position="401"/>
    </location>
</feature>
<evidence type="ECO:0000256" key="3">
    <source>
        <dbReference type="ARBA" id="ARBA00023125"/>
    </source>
</evidence>
<feature type="region of interest" description="Disordered" evidence="7">
    <location>
        <begin position="146"/>
        <end position="178"/>
    </location>
</feature>
<comment type="subcellular location">
    <subcellularLocation>
        <location evidence="1">Nucleus</location>
    </subcellularLocation>
</comment>
<keyword evidence="2" id="KW-0805">Transcription regulation</keyword>
<feature type="compositionally biased region" description="Low complexity" evidence="7">
    <location>
        <begin position="366"/>
        <end position="378"/>
    </location>
</feature>
<dbReference type="InterPro" id="IPR046347">
    <property type="entry name" value="bZIP_sf"/>
</dbReference>
<name>A0A9W7XSY1_9FUNG</name>
<dbReference type="PANTHER" id="PTHR13044:SF14">
    <property type="entry name" value="CRYPTOCEPHAL, ISOFORM A"/>
    <property type="match status" value="1"/>
</dbReference>
<feature type="compositionally biased region" description="Low complexity" evidence="7">
    <location>
        <begin position="164"/>
        <end position="177"/>
    </location>
</feature>
<feature type="compositionally biased region" description="Polar residues" evidence="7">
    <location>
        <begin position="154"/>
        <end position="163"/>
    </location>
</feature>
<feature type="compositionally biased region" description="Acidic residues" evidence="7">
    <location>
        <begin position="243"/>
        <end position="252"/>
    </location>
</feature>
<evidence type="ECO:0000313" key="9">
    <source>
        <dbReference type="EMBL" id="KAJ1648471.1"/>
    </source>
</evidence>
<dbReference type="InterPro" id="IPR004827">
    <property type="entry name" value="bZIP"/>
</dbReference>
<keyword evidence="3" id="KW-0238">DNA-binding</keyword>
<keyword evidence="6" id="KW-0175">Coiled coil</keyword>
<dbReference type="PROSITE" id="PS50217">
    <property type="entry name" value="BZIP"/>
    <property type="match status" value="1"/>
</dbReference>
<feature type="region of interest" description="Disordered" evidence="7">
    <location>
        <begin position="1"/>
        <end position="25"/>
    </location>
</feature>
<dbReference type="GO" id="GO:0005634">
    <property type="term" value="C:nucleus"/>
    <property type="evidence" value="ECO:0007669"/>
    <property type="project" value="UniProtKB-SubCell"/>
</dbReference>
<feature type="compositionally biased region" description="Low complexity" evidence="7">
    <location>
        <begin position="54"/>
        <end position="84"/>
    </location>
</feature>
<evidence type="ECO:0000256" key="5">
    <source>
        <dbReference type="ARBA" id="ARBA00023242"/>
    </source>
</evidence>
<keyword evidence="5" id="KW-0539">Nucleus</keyword>
<keyword evidence="4" id="KW-0804">Transcription</keyword>
<dbReference type="GO" id="GO:0001228">
    <property type="term" value="F:DNA-binding transcription activator activity, RNA polymerase II-specific"/>
    <property type="evidence" value="ECO:0007669"/>
    <property type="project" value="TreeGrafter"/>
</dbReference>
<dbReference type="Gene3D" id="1.20.5.170">
    <property type="match status" value="1"/>
</dbReference>
<evidence type="ECO:0000256" key="6">
    <source>
        <dbReference type="SAM" id="Coils"/>
    </source>
</evidence>
<evidence type="ECO:0000256" key="4">
    <source>
        <dbReference type="ARBA" id="ARBA00023163"/>
    </source>
</evidence>
<dbReference type="AlphaFoldDB" id="A0A9W7XSY1"/>
<evidence type="ECO:0000313" key="10">
    <source>
        <dbReference type="Proteomes" id="UP001145021"/>
    </source>
</evidence>
<protein>
    <recommendedName>
        <fullName evidence="8">BZIP domain-containing protein</fullName>
    </recommendedName>
</protein>
<dbReference type="PANTHER" id="PTHR13044">
    <property type="entry name" value="ACTIVATING TRANSCRIPTION FACTOR ATF 4/5"/>
    <property type="match status" value="1"/>
</dbReference>
<dbReference type="PROSITE" id="PS00036">
    <property type="entry name" value="BZIP_BASIC"/>
    <property type="match status" value="1"/>
</dbReference>
<feature type="compositionally biased region" description="Basic and acidic residues" evidence="7">
    <location>
        <begin position="253"/>
        <end position="262"/>
    </location>
</feature>
<sequence>MSDYSAWSQLFRLNPDSPQTPMLSNQELQEELALWSNAQFQLEPVAEEPHSKKQTISNSTSISSSLSTGSDDYQQQQQQQQQQQHPQAIPWELMMGTSTSDLLSAIAAVSPTAQQPWASLAPQQQPSVPGTPMVINGVPMLPLVPMAQQQQQQGTKSRSESIVSSSSKAPAAASKAPVLMPAPSSALQIRHTVIMPRGGMPVQPTQSLSEATPQKTASQRRSSSATAKRSFSSAVAAAAETTAAEDSDGEADDSTKQEHDNDIAAADGNDNEQSRRLRAAEEDKRRRNTAASARFRVKKKLKEQALERTAREMTAKAEALEKRVHELETETRWLKSLITEKDPSVLTSVHCPCHHPNGLDMSATPSSSSQLQMQQHLSIAPTPAHSDDHQQQQQVFKRPRI</sequence>
<dbReference type="Pfam" id="PF07716">
    <property type="entry name" value="bZIP_2"/>
    <property type="match status" value="1"/>
</dbReference>
<feature type="compositionally biased region" description="Polar residues" evidence="7">
    <location>
        <begin position="203"/>
        <end position="213"/>
    </location>
</feature>
<feature type="domain" description="BZIP" evidence="8">
    <location>
        <begin position="278"/>
        <end position="341"/>
    </location>
</feature>
<feature type="compositionally biased region" description="Polar residues" evidence="7">
    <location>
        <begin position="16"/>
        <end position="25"/>
    </location>
</feature>
<feature type="region of interest" description="Disordered" evidence="7">
    <location>
        <begin position="197"/>
        <end position="292"/>
    </location>
</feature>
<dbReference type="EMBL" id="JANBOH010000005">
    <property type="protein sequence ID" value="KAJ1648471.1"/>
    <property type="molecule type" value="Genomic_DNA"/>
</dbReference>
<evidence type="ECO:0000256" key="7">
    <source>
        <dbReference type="SAM" id="MobiDB-lite"/>
    </source>
</evidence>
<organism evidence="9 10">
    <name type="scientific">Coemansia asiatica</name>
    <dbReference type="NCBI Taxonomy" id="1052880"/>
    <lineage>
        <taxon>Eukaryota</taxon>
        <taxon>Fungi</taxon>
        <taxon>Fungi incertae sedis</taxon>
        <taxon>Zoopagomycota</taxon>
        <taxon>Kickxellomycotina</taxon>
        <taxon>Kickxellomycetes</taxon>
        <taxon>Kickxellales</taxon>
        <taxon>Kickxellaceae</taxon>
        <taxon>Coemansia</taxon>
    </lineage>
</organism>
<feature type="compositionally biased region" description="Basic and acidic residues" evidence="7">
    <location>
        <begin position="272"/>
        <end position="285"/>
    </location>
</feature>
<accession>A0A9W7XSY1</accession>
<reference evidence="9" key="1">
    <citation type="submission" date="2022-07" db="EMBL/GenBank/DDBJ databases">
        <title>Phylogenomic reconstructions and comparative analyses of Kickxellomycotina fungi.</title>
        <authorList>
            <person name="Reynolds N.K."/>
            <person name="Stajich J.E."/>
            <person name="Barry K."/>
            <person name="Grigoriev I.V."/>
            <person name="Crous P."/>
            <person name="Smith M.E."/>
        </authorList>
    </citation>
    <scope>NUCLEOTIDE SEQUENCE</scope>
    <source>
        <strain evidence="9">NBRC 105413</strain>
    </source>
</reference>
<gene>
    <name evidence="9" type="ORF">LPJ64_000300</name>
</gene>
<dbReference type="GO" id="GO:0000977">
    <property type="term" value="F:RNA polymerase II transcription regulatory region sequence-specific DNA binding"/>
    <property type="evidence" value="ECO:0007669"/>
    <property type="project" value="TreeGrafter"/>
</dbReference>
<dbReference type="CDD" id="cd14705">
    <property type="entry name" value="bZIP_Zip1"/>
    <property type="match status" value="1"/>
</dbReference>
<evidence type="ECO:0000259" key="8">
    <source>
        <dbReference type="PROSITE" id="PS50217"/>
    </source>
</evidence>
<evidence type="ECO:0000256" key="2">
    <source>
        <dbReference type="ARBA" id="ARBA00023015"/>
    </source>
</evidence>
<feature type="region of interest" description="Disordered" evidence="7">
    <location>
        <begin position="45"/>
        <end position="86"/>
    </location>
</feature>
<proteinExistence type="predicted"/>
<evidence type="ECO:0000256" key="1">
    <source>
        <dbReference type="ARBA" id="ARBA00004123"/>
    </source>
</evidence>
<comment type="caution">
    <text evidence="9">The sequence shown here is derived from an EMBL/GenBank/DDBJ whole genome shotgun (WGS) entry which is preliminary data.</text>
</comment>
<feature type="compositionally biased region" description="Low complexity" evidence="7">
    <location>
        <begin position="214"/>
        <end position="242"/>
    </location>
</feature>